<keyword evidence="3 7" id="KW-0732">Signal</keyword>
<evidence type="ECO:0000256" key="5">
    <source>
        <dbReference type="ARBA" id="ARBA00023180"/>
    </source>
</evidence>
<dbReference type="EnsemblMetazoa" id="XM_038204448.1">
    <property type="protein sequence ID" value="XP_038060376.1"/>
    <property type="gene ID" value="LOC119731302"/>
</dbReference>
<evidence type="ECO:0000256" key="1">
    <source>
        <dbReference type="ARBA" id="ARBA00004613"/>
    </source>
</evidence>
<dbReference type="InterPro" id="IPR036058">
    <property type="entry name" value="Kazal_dom_sf"/>
</dbReference>
<evidence type="ECO:0000256" key="2">
    <source>
        <dbReference type="ARBA" id="ARBA00022525"/>
    </source>
</evidence>
<comment type="caution">
    <text evidence="6">Lacks conserved residue(s) required for the propagation of feature annotation.</text>
</comment>
<evidence type="ECO:0000256" key="7">
    <source>
        <dbReference type="SAM" id="SignalP"/>
    </source>
</evidence>
<dbReference type="SUPFAM" id="SSF100895">
    <property type="entry name" value="Kazal-type serine protease inhibitors"/>
    <property type="match status" value="1"/>
</dbReference>
<dbReference type="InterPro" id="IPR035976">
    <property type="entry name" value="Sushi/SCR/CCP_sf"/>
</dbReference>
<reference evidence="11" key="1">
    <citation type="submission" date="2022-11" db="UniProtKB">
        <authorList>
            <consortium name="EnsemblMetazoa"/>
        </authorList>
    </citation>
    <scope>IDENTIFICATION</scope>
</reference>
<dbReference type="PROSITE" id="PS50222">
    <property type="entry name" value="EF_HAND_2"/>
    <property type="match status" value="1"/>
</dbReference>
<dbReference type="Proteomes" id="UP000887568">
    <property type="component" value="Unplaced"/>
</dbReference>
<evidence type="ECO:0000259" key="8">
    <source>
        <dbReference type="PROSITE" id="PS50222"/>
    </source>
</evidence>
<evidence type="ECO:0008006" key="13">
    <source>
        <dbReference type="Google" id="ProtNLM"/>
    </source>
</evidence>
<evidence type="ECO:0000259" key="10">
    <source>
        <dbReference type="PROSITE" id="PS51465"/>
    </source>
</evidence>
<dbReference type="InterPro" id="IPR002350">
    <property type="entry name" value="Kazal_dom"/>
</dbReference>
<keyword evidence="12" id="KW-1185">Reference proteome</keyword>
<dbReference type="OMA" id="ECYAGAR"/>
<evidence type="ECO:0000256" key="3">
    <source>
        <dbReference type="ARBA" id="ARBA00022729"/>
    </source>
</evidence>
<dbReference type="RefSeq" id="XP_038060376.1">
    <property type="nucleotide sequence ID" value="XM_038204448.1"/>
</dbReference>
<dbReference type="PROSITE" id="PS51465">
    <property type="entry name" value="KAZAL_2"/>
    <property type="match status" value="1"/>
</dbReference>
<dbReference type="Pfam" id="PF00084">
    <property type="entry name" value="Sushi"/>
    <property type="match status" value="1"/>
</dbReference>
<feature type="disulfide bond" evidence="6">
    <location>
        <begin position="69"/>
        <end position="96"/>
    </location>
</feature>
<dbReference type="AlphaFoldDB" id="A0A914AAB3"/>
<proteinExistence type="predicted"/>
<dbReference type="CDD" id="cd00104">
    <property type="entry name" value="KAZAL_FS"/>
    <property type="match status" value="1"/>
</dbReference>
<dbReference type="CDD" id="cd00033">
    <property type="entry name" value="CCP"/>
    <property type="match status" value="1"/>
</dbReference>
<evidence type="ECO:0000313" key="11">
    <source>
        <dbReference type="EnsemblMetazoa" id="XP_038060376.1"/>
    </source>
</evidence>
<protein>
    <recommendedName>
        <fullName evidence="13">SPARC</fullName>
    </recommendedName>
</protein>
<dbReference type="Gene3D" id="2.10.70.10">
    <property type="entry name" value="Complement Module, domain 1"/>
    <property type="match status" value="1"/>
</dbReference>
<dbReference type="GeneID" id="119731302"/>
<dbReference type="GO" id="GO:0005615">
    <property type="term" value="C:extracellular space"/>
    <property type="evidence" value="ECO:0007669"/>
    <property type="project" value="TreeGrafter"/>
</dbReference>
<dbReference type="Pfam" id="PF10591">
    <property type="entry name" value="SPARC_Ca_bdg"/>
    <property type="match status" value="1"/>
</dbReference>
<dbReference type="SMART" id="SM00280">
    <property type="entry name" value="KAZAL"/>
    <property type="match status" value="1"/>
</dbReference>
<dbReference type="SUPFAM" id="SSF57535">
    <property type="entry name" value="Complement control module/SCR domain"/>
    <property type="match status" value="1"/>
</dbReference>
<dbReference type="GO" id="GO:0050840">
    <property type="term" value="F:extracellular matrix binding"/>
    <property type="evidence" value="ECO:0007669"/>
    <property type="project" value="TreeGrafter"/>
</dbReference>
<keyword evidence="6" id="KW-0768">Sushi</keyword>
<evidence type="ECO:0000313" key="12">
    <source>
        <dbReference type="Proteomes" id="UP000887568"/>
    </source>
</evidence>
<feature type="domain" description="EF-hand" evidence="8">
    <location>
        <begin position="222"/>
        <end position="257"/>
    </location>
</feature>
<feature type="domain" description="Kazal-like" evidence="10">
    <location>
        <begin position="121"/>
        <end position="176"/>
    </location>
</feature>
<keyword evidence="4 6" id="KW-1015">Disulfide bond</keyword>
<dbReference type="PANTHER" id="PTHR13866:SF31">
    <property type="entry name" value="SPARC-LIKE 2"/>
    <property type="match status" value="1"/>
</dbReference>
<feature type="chain" id="PRO_5037780534" description="SPARC" evidence="7">
    <location>
        <begin position="21"/>
        <end position="319"/>
    </location>
</feature>
<feature type="signal peptide" evidence="7">
    <location>
        <begin position="1"/>
        <end position="20"/>
    </location>
</feature>
<keyword evidence="2" id="KW-0964">Secreted</keyword>
<evidence type="ECO:0000256" key="6">
    <source>
        <dbReference type="PROSITE-ProRule" id="PRU00302"/>
    </source>
</evidence>
<dbReference type="OrthoDB" id="88467at2759"/>
<organism evidence="11 12">
    <name type="scientific">Patiria miniata</name>
    <name type="common">Bat star</name>
    <name type="synonym">Asterina miniata</name>
    <dbReference type="NCBI Taxonomy" id="46514"/>
    <lineage>
        <taxon>Eukaryota</taxon>
        <taxon>Metazoa</taxon>
        <taxon>Echinodermata</taxon>
        <taxon>Eleutherozoa</taxon>
        <taxon>Asterozoa</taxon>
        <taxon>Asteroidea</taxon>
        <taxon>Valvatacea</taxon>
        <taxon>Valvatida</taxon>
        <taxon>Asterinidae</taxon>
        <taxon>Patiria</taxon>
    </lineage>
</organism>
<sequence>MRSLWFFGFVASLCIFQVAGQDEDNWDDTVTCPPLPAPTSELVYTCTLDGQNVNTADSQPLGTICEQECEEGFALLGSTQRSCMEDGTWDGTEGVCEVDPCISHICRKPRYGICITEEIDGKLEANCDCPESCPDTAVKPVCSVYGKQYDSLCHLRLYACKRQRSYPLAYKKPCVASQLPCDKEELKEFPHRLLEWFLHLREMDELKQLDPNSNIRKLDNAGREKVAKWKFDELDRKHDGLLDRRDLREFRYALMPLEHCADDFFQECYAGARTIDLARWNECLKVHDMEEGPRRMAEFFLNVVPKESPAEEADENEEA</sequence>
<dbReference type="Gene3D" id="3.30.60.30">
    <property type="match status" value="1"/>
</dbReference>
<dbReference type="GO" id="GO:0005518">
    <property type="term" value="F:collagen binding"/>
    <property type="evidence" value="ECO:0007669"/>
    <property type="project" value="TreeGrafter"/>
</dbReference>
<keyword evidence="5" id="KW-0325">Glycoprotein</keyword>
<comment type="subcellular location">
    <subcellularLocation>
        <location evidence="1">Secreted</location>
    </subcellularLocation>
</comment>
<dbReference type="PROSITE" id="PS50923">
    <property type="entry name" value="SUSHI"/>
    <property type="match status" value="1"/>
</dbReference>
<accession>A0A914AAB3</accession>
<evidence type="ECO:0000256" key="4">
    <source>
        <dbReference type="ARBA" id="ARBA00023157"/>
    </source>
</evidence>
<name>A0A914AAB3_PATMI</name>
<evidence type="ECO:0000259" key="9">
    <source>
        <dbReference type="PROSITE" id="PS50923"/>
    </source>
</evidence>
<dbReference type="InterPro" id="IPR000436">
    <property type="entry name" value="Sushi_SCR_CCP_dom"/>
</dbReference>
<feature type="domain" description="Sushi" evidence="9">
    <location>
        <begin position="30"/>
        <end position="98"/>
    </location>
</feature>
<dbReference type="SUPFAM" id="SSF47473">
    <property type="entry name" value="EF-hand"/>
    <property type="match status" value="1"/>
</dbReference>
<dbReference type="Gene3D" id="1.10.238.10">
    <property type="entry name" value="EF-hand"/>
    <property type="match status" value="1"/>
</dbReference>
<dbReference type="GO" id="GO:0005509">
    <property type="term" value="F:calcium ion binding"/>
    <property type="evidence" value="ECO:0007669"/>
    <property type="project" value="InterPro"/>
</dbReference>
<dbReference type="Pfam" id="PF07648">
    <property type="entry name" value="Kazal_2"/>
    <property type="match status" value="1"/>
</dbReference>
<dbReference type="InterPro" id="IPR019577">
    <property type="entry name" value="SPARC/Testican_Ca-bd-dom"/>
</dbReference>
<dbReference type="CDD" id="cd00252">
    <property type="entry name" value="EFh_SPARC_EC"/>
    <property type="match status" value="1"/>
</dbReference>
<dbReference type="InterPro" id="IPR011992">
    <property type="entry name" value="EF-hand-dom_pair"/>
</dbReference>
<dbReference type="InterPro" id="IPR002048">
    <property type="entry name" value="EF_hand_dom"/>
</dbReference>
<dbReference type="PANTHER" id="PTHR13866">
    <property type="entry name" value="SPARC OSTEONECTIN"/>
    <property type="match status" value="1"/>
</dbReference>